<keyword evidence="3" id="KW-1185">Reference proteome</keyword>
<dbReference type="AlphaFoldDB" id="A0A9Q0NQC6"/>
<sequence length="393" mass="43122">MGSKVVQLGSSLVVPCVQELAKVNTAAIPPRYIRPPHQEQPAIIPSCEIPVVDLQRLLDQESMDPELPKLHLACKDGGSVQEEQQINVEVSRAAAAEEEAQGKGLVDGIMEVQESSGPLQPKSLNGLPSASAGSFRQRHGFKEKSKLEQVVIEVSLDSSTDGYLASKQAAEIAGKHISKEDLHFHLEIISGAESVELGGPDRNLLEVIGDGVDDVNLVTLLRKKFGNAKLISTGPVKEPMKDIMEDEPVLIKEEENEPELQPPVSSSIPHRLHPISESAGDTAETRELNGVMEMETQTTTHSNPSLENAESSRKIEMLTVPKGVVEDQCVRGIILMHISGVFGKGLGFKIDEIVQAWNEMYDAKRWEIGVPSFRLEPLFRRRVPKLHDMLEQV</sequence>
<dbReference type="InterPro" id="IPR044296">
    <property type="entry name" value="HIPP46"/>
</dbReference>
<dbReference type="InterPro" id="IPR027443">
    <property type="entry name" value="IPNS-like_sf"/>
</dbReference>
<organism evidence="2 3">
    <name type="scientific">Salix viminalis</name>
    <name type="common">Common osier</name>
    <name type="synonym">Basket willow</name>
    <dbReference type="NCBI Taxonomy" id="40686"/>
    <lineage>
        <taxon>Eukaryota</taxon>
        <taxon>Viridiplantae</taxon>
        <taxon>Streptophyta</taxon>
        <taxon>Embryophyta</taxon>
        <taxon>Tracheophyta</taxon>
        <taxon>Spermatophyta</taxon>
        <taxon>Magnoliopsida</taxon>
        <taxon>eudicotyledons</taxon>
        <taxon>Gunneridae</taxon>
        <taxon>Pentapetalae</taxon>
        <taxon>rosids</taxon>
        <taxon>fabids</taxon>
        <taxon>Malpighiales</taxon>
        <taxon>Salicaceae</taxon>
        <taxon>Saliceae</taxon>
        <taxon>Salix</taxon>
    </lineage>
</organism>
<proteinExistence type="predicted"/>
<dbReference type="Proteomes" id="UP001151529">
    <property type="component" value="Chromosome 18"/>
</dbReference>
<gene>
    <name evidence="2" type="ORF">OIU85_012921</name>
</gene>
<dbReference type="OrthoDB" id="835968at2759"/>
<feature type="region of interest" description="Disordered" evidence="1">
    <location>
        <begin position="115"/>
        <end position="135"/>
    </location>
</feature>
<evidence type="ECO:0000313" key="2">
    <source>
        <dbReference type="EMBL" id="KAJ6673958.1"/>
    </source>
</evidence>
<dbReference type="Gene3D" id="2.60.120.330">
    <property type="entry name" value="B-lactam Antibiotic, Isopenicillin N Synthase, Chain"/>
    <property type="match status" value="1"/>
</dbReference>
<accession>A0A9Q0NQC6</accession>
<feature type="region of interest" description="Disordered" evidence="1">
    <location>
        <begin position="254"/>
        <end position="281"/>
    </location>
</feature>
<feature type="compositionally biased region" description="Polar residues" evidence="1">
    <location>
        <begin position="115"/>
        <end position="134"/>
    </location>
</feature>
<protein>
    <submittedName>
        <fullName evidence="2">PROTEIN CLMP1</fullName>
    </submittedName>
</protein>
<evidence type="ECO:0000256" key="1">
    <source>
        <dbReference type="SAM" id="MobiDB-lite"/>
    </source>
</evidence>
<dbReference type="SUPFAM" id="SSF51197">
    <property type="entry name" value="Clavaminate synthase-like"/>
    <property type="match status" value="1"/>
</dbReference>
<dbReference type="EMBL" id="JAPFFL010000017">
    <property type="protein sequence ID" value="KAJ6673958.1"/>
    <property type="molecule type" value="Genomic_DNA"/>
</dbReference>
<reference evidence="2 3" key="1">
    <citation type="journal article" date="2023" name="Int. J. Mol. Sci.">
        <title>De Novo Assembly and Annotation of 11 Diverse Shrub Willow (Salix) Genomes Reveals Novel Gene Organization in Sex-Linked Regions.</title>
        <authorList>
            <person name="Hyden B."/>
            <person name="Feng K."/>
            <person name="Yates T.B."/>
            <person name="Jawdy S."/>
            <person name="Cereghino C."/>
            <person name="Smart L.B."/>
            <person name="Muchero W."/>
        </authorList>
    </citation>
    <scope>NUCLEOTIDE SEQUENCE [LARGE SCALE GENOMIC DNA]</scope>
    <source>
        <tissue evidence="2">Shoot tip</tissue>
    </source>
</reference>
<name>A0A9Q0NQC6_SALVM</name>
<dbReference type="PANTHER" id="PTHR46371">
    <property type="entry name" value="OS04G0464100 PROTEIN"/>
    <property type="match status" value="1"/>
</dbReference>
<dbReference type="Gene3D" id="3.30.70.100">
    <property type="match status" value="1"/>
</dbReference>
<evidence type="ECO:0000313" key="3">
    <source>
        <dbReference type="Proteomes" id="UP001151529"/>
    </source>
</evidence>
<comment type="caution">
    <text evidence="2">The sequence shown here is derived from an EMBL/GenBank/DDBJ whole genome shotgun (WGS) entry which is preliminary data.</text>
</comment>